<gene>
    <name evidence="1" type="ORF">S06H3_40245</name>
</gene>
<evidence type="ECO:0000313" key="1">
    <source>
        <dbReference type="EMBL" id="GAI35944.1"/>
    </source>
</evidence>
<feature type="non-terminal residue" evidence="1">
    <location>
        <position position="99"/>
    </location>
</feature>
<accession>X1PYB7</accession>
<organism evidence="1">
    <name type="scientific">marine sediment metagenome</name>
    <dbReference type="NCBI Taxonomy" id="412755"/>
    <lineage>
        <taxon>unclassified sequences</taxon>
        <taxon>metagenomes</taxon>
        <taxon>ecological metagenomes</taxon>
    </lineage>
</organism>
<protein>
    <submittedName>
        <fullName evidence="1">Uncharacterized protein</fullName>
    </submittedName>
</protein>
<sequence length="99" mass="11359">MVILFLDLEKFHFFTEQFKCSIKLNTFAWGNIRIFHTVQQQQRCVNLVYYYGGTSPTTRDFGGRYPKNLYAAQGCVVYVLQPSGATGFGQEFSARLVND</sequence>
<proteinExistence type="predicted"/>
<dbReference type="AlphaFoldDB" id="X1PYB7"/>
<comment type="caution">
    <text evidence="1">The sequence shown here is derived from an EMBL/GenBank/DDBJ whole genome shotgun (WGS) entry which is preliminary data.</text>
</comment>
<name>X1PYB7_9ZZZZ</name>
<dbReference type="EMBL" id="BARV01024684">
    <property type="protein sequence ID" value="GAI35944.1"/>
    <property type="molecule type" value="Genomic_DNA"/>
</dbReference>
<reference evidence="1" key="1">
    <citation type="journal article" date="2014" name="Front. Microbiol.">
        <title>High frequency of phylogenetically diverse reductive dehalogenase-homologous genes in deep subseafloor sedimentary metagenomes.</title>
        <authorList>
            <person name="Kawai M."/>
            <person name="Futagami T."/>
            <person name="Toyoda A."/>
            <person name="Takaki Y."/>
            <person name="Nishi S."/>
            <person name="Hori S."/>
            <person name="Arai W."/>
            <person name="Tsubouchi T."/>
            <person name="Morono Y."/>
            <person name="Uchiyama I."/>
            <person name="Ito T."/>
            <person name="Fujiyama A."/>
            <person name="Inagaki F."/>
            <person name="Takami H."/>
        </authorList>
    </citation>
    <scope>NUCLEOTIDE SEQUENCE</scope>
    <source>
        <strain evidence="1">Expedition CK06-06</strain>
    </source>
</reference>